<dbReference type="EnsemblBacteria" id="ABA81223">
    <property type="protein sequence ID" value="ABA81223"/>
    <property type="gene ID" value="RSP_3614"/>
</dbReference>
<keyword evidence="2" id="KW-1185">Reference proteome</keyword>
<organism evidence="1 2">
    <name type="scientific">Cereibacter sphaeroides (strain ATCC 17023 / DSM 158 / JCM 6121 / CCUG 31486 / LMG 2827 / NBRC 12203 / NCIMB 8253 / ATH 2.4.1.)</name>
    <name type="common">Rhodobacter sphaeroides</name>
    <dbReference type="NCBI Taxonomy" id="272943"/>
    <lineage>
        <taxon>Bacteria</taxon>
        <taxon>Pseudomonadati</taxon>
        <taxon>Pseudomonadota</taxon>
        <taxon>Alphaproteobacteria</taxon>
        <taxon>Rhodobacterales</taxon>
        <taxon>Paracoccaceae</taxon>
        <taxon>Cereibacter</taxon>
    </lineage>
</organism>
<dbReference type="KEGG" id="rsp:RSP_3614"/>
<dbReference type="EMBL" id="CP000144">
    <property type="protein sequence ID" value="ABA81223.1"/>
    <property type="molecule type" value="Genomic_DNA"/>
</dbReference>
<dbReference type="Proteomes" id="UP000002703">
    <property type="component" value="Chromosome 2"/>
</dbReference>
<dbReference type="InterPro" id="IPR032710">
    <property type="entry name" value="NTF2-like_dom_sf"/>
</dbReference>
<evidence type="ECO:0000313" key="2">
    <source>
        <dbReference type="Proteomes" id="UP000002703"/>
    </source>
</evidence>
<accession>Q3IW61</accession>
<evidence type="ECO:0008006" key="3">
    <source>
        <dbReference type="Google" id="ProtNLM"/>
    </source>
</evidence>
<dbReference type="PATRIC" id="fig|272943.9.peg.4057"/>
<name>Q3IW61_CERS4</name>
<dbReference type="GeneID" id="67449105"/>
<protein>
    <recommendedName>
        <fullName evidence="3">DUF4440 domain-containing protein</fullName>
    </recommendedName>
</protein>
<evidence type="ECO:0000313" key="1">
    <source>
        <dbReference type="EMBL" id="ABA81223.1"/>
    </source>
</evidence>
<dbReference type="AlphaFoldDB" id="Q3IW61"/>
<proteinExistence type="predicted"/>
<sequence length="116" mass="12848">MTHDDTLWRLEENLWTSGRDSARTAMASGAIMILPYPDGILQGDGLLSHPSVNSGWRAVEMSDRTIARQGNVAVLAYRVLAEKPDVAIHEALCASTWLNDAGTWRRLAHQQTAVHR</sequence>
<dbReference type="OrthoDB" id="7353854at2"/>
<dbReference type="SUPFAM" id="SSF54427">
    <property type="entry name" value="NTF2-like"/>
    <property type="match status" value="1"/>
</dbReference>
<dbReference type="RefSeq" id="WP_011339464.1">
    <property type="nucleotide sequence ID" value="NC_007494.2"/>
</dbReference>
<reference evidence="2" key="1">
    <citation type="submission" date="2005-09" db="EMBL/GenBank/DDBJ databases">
        <title>Complete sequence of chromosome 2 of Rhodobacter sphaeroides 2.4.1.</title>
        <authorList>
            <person name="Copeland A."/>
            <person name="Lucas S."/>
            <person name="Lapidus A."/>
            <person name="Barry K."/>
            <person name="Detter J.C."/>
            <person name="Glavina T."/>
            <person name="Hammon N."/>
            <person name="Israni S."/>
            <person name="Pitluck S."/>
            <person name="Richardson P."/>
            <person name="Mackenzie C."/>
            <person name="Choudhary M."/>
            <person name="Larimer F."/>
            <person name="Hauser L.J."/>
            <person name="Land M."/>
            <person name="Donohue T.J."/>
            <person name="Kaplan S."/>
        </authorList>
    </citation>
    <scope>NUCLEOTIDE SEQUENCE [LARGE SCALE GENOMIC DNA]</scope>
    <source>
        <strain evidence="2">ATCC 17023 / DSM 158 / JCM 6121 / CCUG 31486 / LMG 2827 / NBRC 12203 / NCIMB 8253 / ATH 2.4.1.</strain>
    </source>
</reference>
<gene>
    <name evidence="1" type="ORF">RSP_3614</name>
</gene>
<dbReference type="eggNOG" id="ENOG5032YQ5">
    <property type="taxonomic scope" value="Bacteria"/>
</dbReference>